<reference evidence="2 3" key="1">
    <citation type="journal article" date="2007" name="Proc. Natl. Acad. Sci. U.S.A.">
        <title>Independent sorting-out of thousands of duplicated gene pairs in two yeast species descended from a whole-genome duplication.</title>
        <authorList>
            <person name="Scannell D.R."/>
            <person name="Frank A.C."/>
            <person name="Conant G.C."/>
            <person name="Byrne K.P."/>
            <person name="Woolfit M."/>
            <person name="Wolfe K.H."/>
        </authorList>
    </citation>
    <scope>NUCLEOTIDE SEQUENCE [LARGE SCALE GENOMIC DNA]</scope>
    <source>
        <strain evidence="3">ATCC 22028 / DSM 70294 / BCRC 21397 / CBS 2163 / NBRC 10782 / NRRL Y-8283 / UCD 57-17</strain>
    </source>
</reference>
<dbReference type="InterPro" id="IPR049451">
    <property type="entry name" value="AWP2-like_YTTT_rpt"/>
</dbReference>
<dbReference type="EMBL" id="DS480442">
    <property type="protein sequence ID" value="EDO15839.1"/>
    <property type="molecule type" value="Genomic_DNA"/>
</dbReference>
<dbReference type="Pfam" id="PF20646">
    <property type="entry name" value="Hpf1_C"/>
    <property type="match status" value="2"/>
</dbReference>
<dbReference type="GeneID" id="5543961"/>
<evidence type="ECO:0000313" key="2">
    <source>
        <dbReference type="EMBL" id="EDO15839.1"/>
    </source>
</evidence>
<name>A7TPF3_VANPO</name>
<gene>
    <name evidence="2" type="ORF">Kpol_507p1</name>
</gene>
<dbReference type="InParanoid" id="A7TPF3"/>
<accession>A7TPF3</accession>
<dbReference type="HOGENOM" id="CLU_1533735_0_0_1"/>
<dbReference type="KEGG" id="vpo:Kpol_507p1"/>
<dbReference type="AlphaFoldDB" id="A7TPF3"/>
<feature type="region of interest" description="Disordered" evidence="1">
    <location>
        <begin position="1"/>
        <end position="79"/>
    </location>
</feature>
<proteinExistence type="predicted"/>
<evidence type="ECO:0000256" key="1">
    <source>
        <dbReference type="SAM" id="MobiDB-lite"/>
    </source>
</evidence>
<keyword evidence="3" id="KW-1185">Reference proteome</keyword>
<evidence type="ECO:0000313" key="3">
    <source>
        <dbReference type="Proteomes" id="UP000000267"/>
    </source>
</evidence>
<feature type="compositionally biased region" description="Polar residues" evidence="1">
    <location>
        <begin position="1"/>
        <end position="19"/>
    </location>
</feature>
<organism evidence="3">
    <name type="scientific">Vanderwaltozyma polyspora (strain ATCC 22028 / DSM 70294 / BCRC 21397 / CBS 2163 / NBRC 10782 / NRRL Y-8283 / UCD 57-17)</name>
    <name type="common">Kluyveromyces polysporus</name>
    <dbReference type="NCBI Taxonomy" id="436907"/>
    <lineage>
        <taxon>Eukaryota</taxon>
        <taxon>Fungi</taxon>
        <taxon>Dikarya</taxon>
        <taxon>Ascomycota</taxon>
        <taxon>Saccharomycotina</taxon>
        <taxon>Saccharomycetes</taxon>
        <taxon>Saccharomycetales</taxon>
        <taxon>Saccharomycetaceae</taxon>
        <taxon>Vanderwaltozyma</taxon>
    </lineage>
</organism>
<protein>
    <submittedName>
        <fullName evidence="2">Uncharacterized protein</fullName>
    </submittedName>
</protein>
<dbReference type="RefSeq" id="XP_001643697.1">
    <property type="nucleotide sequence ID" value="XM_001643647.1"/>
</dbReference>
<dbReference type="Proteomes" id="UP000000267">
    <property type="component" value="Unassembled WGS sequence"/>
</dbReference>
<sequence length="175" mass="17533">MHPSSETATHIITTDSAGHTTVITSPVPTSSVASETAKPTDNTVTHITTTDSAGHTTVITSPVPTSSVASETAKPTDNTVTHITTTDSAGHTTVITSSVPNSNTQSVTTLVPSGSYMSTVSSDLNTSVTDDITSSGSNPSANVGISSSYEGAGVSNKISNSLSGLIGMIVLAILV</sequence>
<feature type="compositionally biased region" description="Low complexity" evidence="1">
    <location>
        <begin position="20"/>
        <end position="79"/>
    </location>
</feature>